<dbReference type="SUPFAM" id="SSF50341">
    <property type="entry name" value="CheW-like"/>
    <property type="match status" value="1"/>
</dbReference>
<dbReference type="InterPro" id="IPR002545">
    <property type="entry name" value="CheW-lke_dom"/>
</dbReference>
<feature type="domain" description="CheW-like" evidence="2">
    <location>
        <begin position="8"/>
        <end position="150"/>
    </location>
</feature>
<evidence type="ECO:0000259" key="2">
    <source>
        <dbReference type="PROSITE" id="PS50851"/>
    </source>
</evidence>
<comment type="caution">
    <text evidence="3">The sequence shown here is derived from an EMBL/GenBank/DDBJ whole genome shotgun (WGS) entry which is preliminary data.</text>
</comment>
<evidence type="ECO:0000313" key="3">
    <source>
        <dbReference type="EMBL" id="MXP64351.1"/>
    </source>
</evidence>
<dbReference type="OrthoDB" id="7584342at2"/>
<name>A0A845BB11_9PROT</name>
<dbReference type="RefSeq" id="WP_160937505.1">
    <property type="nucleotide sequence ID" value="NZ_SNVJ01000011.1"/>
</dbReference>
<dbReference type="EMBL" id="SNVJ01000011">
    <property type="protein sequence ID" value="MXP64351.1"/>
    <property type="molecule type" value="Genomic_DNA"/>
</dbReference>
<gene>
    <name evidence="3" type="ORF">E0493_13450</name>
</gene>
<dbReference type="Gene3D" id="2.40.50.180">
    <property type="entry name" value="CheA-289, Domain 4"/>
    <property type="match status" value="1"/>
</dbReference>
<dbReference type="PROSITE" id="PS50851">
    <property type="entry name" value="CHEW"/>
    <property type="match status" value="1"/>
</dbReference>
<dbReference type="PANTHER" id="PTHR22617:SF23">
    <property type="entry name" value="CHEMOTAXIS PROTEIN CHEW"/>
    <property type="match status" value="1"/>
</dbReference>
<keyword evidence="4" id="KW-1185">Reference proteome</keyword>
<evidence type="ECO:0000313" key="4">
    <source>
        <dbReference type="Proteomes" id="UP000460715"/>
    </source>
</evidence>
<dbReference type="Pfam" id="PF01584">
    <property type="entry name" value="CheW"/>
    <property type="match status" value="1"/>
</dbReference>
<dbReference type="InterPro" id="IPR036061">
    <property type="entry name" value="CheW-like_dom_sf"/>
</dbReference>
<dbReference type="GO" id="GO:0007165">
    <property type="term" value="P:signal transduction"/>
    <property type="evidence" value="ECO:0007669"/>
    <property type="project" value="InterPro"/>
</dbReference>
<accession>A0A845BB11</accession>
<dbReference type="Gene3D" id="2.30.30.40">
    <property type="entry name" value="SH3 Domains"/>
    <property type="match status" value="1"/>
</dbReference>
<dbReference type="SMART" id="SM00260">
    <property type="entry name" value="CheW"/>
    <property type="match status" value="1"/>
</dbReference>
<keyword evidence="1" id="KW-0175">Coiled coil</keyword>
<feature type="coiled-coil region" evidence="1">
    <location>
        <begin position="139"/>
        <end position="170"/>
    </location>
</feature>
<dbReference type="PANTHER" id="PTHR22617">
    <property type="entry name" value="CHEMOTAXIS SENSOR HISTIDINE KINASE-RELATED"/>
    <property type="match status" value="1"/>
</dbReference>
<dbReference type="GO" id="GO:0005829">
    <property type="term" value="C:cytosol"/>
    <property type="evidence" value="ECO:0007669"/>
    <property type="project" value="TreeGrafter"/>
</dbReference>
<reference evidence="3 4" key="1">
    <citation type="submission" date="2019-03" db="EMBL/GenBank/DDBJ databases">
        <title>Roseomonas sp. a novel Roseomonas species isolated from Sea whip Gorgonian.</title>
        <authorList>
            <person name="Li F."/>
            <person name="Pan X."/>
            <person name="Huang S."/>
            <person name="Li Z."/>
            <person name="Meng B."/>
        </authorList>
    </citation>
    <scope>NUCLEOTIDE SEQUENCE [LARGE SCALE GENOMIC DNA]</scope>
    <source>
        <strain evidence="3 4">M0104</strain>
    </source>
</reference>
<proteinExistence type="predicted"/>
<dbReference type="GO" id="GO:0006935">
    <property type="term" value="P:chemotaxis"/>
    <property type="evidence" value="ECO:0007669"/>
    <property type="project" value="InterPro"/>
</dbReference>
<evidence type="ECO:0000256" key="1">
    <source>
        <dbReference type="SAM" id="Coils"/>
    </source>
</evidence>
<organism evidence="3 4">
    <name type="scientific">Teichococcus coralli</name>
    <dbReference type="NCBI Taxonomy" id="2545983"/>
    <lineage>
        <taxon>Bacteria</taxon>
        <taxon>Pseudomonadati</taxon>
        <taxon>Pseudomonadota</taxon>
        <taxon>Alphaproteobacteria</taxon>
        <taxon>Acetobacterales</taxon>
        <taxon>Roseomonadaceae</taxon>
        <taxon>Roseomonas</taxon>
    </lineage>
</organism>
<protein>
    <submittedName>
        <fullName evidence="3">Chemotaxis protein CheW</fullName>
    </submittedName>
</protein>
<sequence length="171" mass="18138">MSLAVPSAEPYLLLRLGSRTCALPGAEVREILPLPRLWRPPGLPRPLAGFLNLGGGALPVLDLMRLFGLAAEGAEGEAALYRHVVVAAGREGPLGLLVDRALDLQRIPRGQLRPLAPEATPNGCAVAEIEMPEGFVHLLAVERILLAQEKAALEALRENAQARLAEWAGAG</sequence>
<dbReference type="InterPro" id="IPR039315">
    <property type="entry name" value="CheW"/>
</dbReference>
<dbReference type="AlphaFoldDB" id="A0A845BB11"/>
<dbReference type="Proteomes" id="UP000460715">
    <property type="component" value="Unassembled WGS sequence"/>
</dbReference>